<dbReference type="SUPFAM" id="SSF53383">
    <property type="entry name" value="PLP-dependent transferases"/>
    <property type="match status" value="1"/>
</dbReference>
<dbReference type="GO" id="GO:0000271">
    <property type="term" value="P:polysaccharide biosynthetic process"/>
    <property type="evidence" value="ECO:0007669"/>
    <property type="project" value="TreeGrafter"/>
</dbReference>
<dbReference type="EMBL" id="SMFZ01000001">
    <property type="protein sequence ID" value="TCK25976.1"/>
    <property type="molecule type" value="Genomic_DNA"/>
</dbReference>
<dbReference type="InterPro" id="IPR015421">
    <property type="entry name" value="PyrdxlP-dep_Trfase_major"/>
</dbReference>
<dbReference type="PANTHER" id="PTHR30244">
    <property type="entry name" value="TRANSAMINASE"/>
    <property type="match status" value="1"/>
</dbReference>
<dbReference type="InterPro" id="IPR015424">
    <property type="entry name" value="PyrdxlP-dep_Trfase"/>
</dbReference>
<dbReference type="Pfam" id="PF01041">
    <property type="entry name" value="DegT_DnrJ_EryC1"/>
    <property type="match status" value="1"/>
</dbReference>
<comment type="similarity">
    <text evidence="2">Belongs to the DegT/DnrJ/EryC1 family.</text>
</comment>
<dbReference type="PANTHER" id="PTHR30244:SF34">
    <property type="entry name" value="DTDP-4-AMINO-4,6-DIDEOXYGALACTOSE TRANSAMINASE"/>
    <property type="match status" value="1"/>
</dbReference>
<dbReference type="Gene3D" id="3.40.640.10">
    <property type="entry name" value="Type I PLP-dependent aspartate aminotransferase-like (Major domain)"/>
    <property type="match status" value="1"/>
</dbReference>
<dbReference type="InterPro" id="IPR015422">
    <property type="entry name" value="PyrdxlP-dep_Trfase_small"/>
</dbReference>
<comment type="caution">
    <text evidence="3">The sequence shown here is derived from an EMBL/GenBank/DDBJ whole genome shotgun (WGS) entry which is preliminary data.</text>
</comment>
<comment type="cofactor">
    <cofactor evidence="1">
        <name>pyridoxal 5'-phosphate</name>
        <dbReference type="ChEBI" id="CHEBI:597326"/>
    </cofactor>
</comment>
<evidence type="ECO:0000313" key="3">
    <source>
        <dbReference type="EMBL" id="TCK25976.1"/>
    </source>
</evidence>
<dbReference type="GO" id="GO:0008483">
    <property type="term" value="F:transaminase activity"/>
    <property type="evidence" value="ECO:0007669"/>
    <property type="project" value="TreeGrafter"/>
</dbReference>
<gene>
    <name evidence="3" type="ORF">EV378_1803</name>
</gene>
<organism evidence="3 4">
    <name type="scientific">Pseudonocardia endophytica</name>
    <dbReference type="NCBI Taxonomy" id="401976"/>
    <lineage>
        <taxon>Bacteria</taxon>
        <taxon>Bacillati</taxon>
        <taxon>Actinomycetota</taxon>
        <taxon>Actinomycetes</taxon>
        <taxon>Pseudonocardiales</taxon>
        <taxon>Pseudonocardiaceae</taxon>
        <taxon>Pseudonocardia</taxon>
    </lineage>
</organism>
<keyword evidence="4" id="KW-1185">Reference proteome</keyword>
<evidence type="ECO:0000256" key="2">
    <source>
        <dbReference type="RuleBase" id="RU004508"/>
    </source>
</evidence>
<proteinExistence type="inferred from homology"/>
<reference evidence="3 4" key="1">
    <citation type="submission" date="2019-03" db="EMBL/GenBank/DDBJ databases">
        <title>Sequencing the genomes of 1000 actinobacteria strains.</title>
        <authorList>
            <person name="Klenk H.-P."/>
        </authorList>
    </citation>
    <scope>NUCLEOTIDE SEQUENCE [LARGE SCALE GENOMIC DNA]</scope>
    <source>
        <strain evidence="3 4">DSM 44969</strain>
    </source>
</reference>
<sequence>MGLVAAATTARGMAATVRVLGRGELGRYSAGGVSEVARLERELQDVIGVRHALAVNSGTSALVAALVGAGVGPGDEVLVPAYTWVSTAAAPLAVGAVPVLVDVDASLTMDPVDLARKITPQSRAVIPVHMQNLVCDMDPIMTAAAANGLTVIEDACQAIGLRYKGRRVGSIGHAGCFSFNQYKNIRSGEGGALLTDDDRLFHRAAMYHDVGSYTRPGFATDDADLIVGVNLRMPELSAAVLRPQLATLDAQLLRRRRHRRIMLETLPSWPGAPRPVPHHDPVSAAGLAVTFDGPDGDADAIAFADRRGVHRLADTGRHVYTNWRSIRTRNPLHPRADPYRDAVRDVDHGPDACPATLDVLARTCVVDLAPELPTPVVRLLAARNRAATPRPAPRPSVAAR</sequence>
<evidence type="ECO:0000256" key="1">
    <source>
        <dbReference type="ARBA" id="ARBA00001933"/>
    </source>
</evidence>
<dbReference type="CDD" id="cd00616">
    <property type="entry name" value="AHBA_syn"/>
    <property type="match status" value="1"/>
</dbReference>
<dbReference type="AlphaFoldDB" id="A0A4V2PIU6"/>
<dbReference type="GO" id="GO:0030170">
    <property type="term" value="F:pyridoxal phosphate binding"/>
    <property type="evidence" value="ECO:0007669"/>
    <property type="project" value="TreeGrafter"/>
</dbReference>
<evidence type="ECO:0000313" key="4">
    <source>
        <dbReference type="Proteomes" id="UP000295560"/>
    </source>
</evidence>
<keyword evidence="2" id="KW-0663">Pyridoxal phosphate</keyword>
<name>A0A4V2PIU6_PSEEN</name>
<accession>A0A4V2PIU6</accession>
<protein>
    <submittedName>
        <fullName evidence="3">dTDP-4-amino-4,6-dideoxygalactose transaminase</fullName>
    </submittedName>
</protein>
<dbReference type="Gene3D" id="3.90.1150.10">
    <property type="entry name" value="Aspartate Aminotransferase, domain 1"/>
    <property type="match status" value="1"/>
</dbReference>
<dbReference type="Proteomes" id="UP000295560">
    <property type="component" value="Unassembled WGS sequence"/>
</dbReference>
<dbReference type="InterPro" id="IPR000653">
    <property type="entry name" value="DegT/StrS_aminotransferase"/>
</dbReference>